<dbReference type="AlphaFoldDB" id="A0AAJ6CQ81"/>
<evidence type="ECO:0000313" key="2">
    <source>
        <dbReference type="EMBL" id="WFG00372.1"/>
    </source>
</evidence>
<accession>A0AAJ6CQ81</accession>
<keyword evidence="2" id="KW-0614">Plasmid</keyword>
<keyword evidence="1" id="KW-0472">Membrane</keyword>
<organism evidence="2 3">
    <name type="scientific">Aeromonas caviae</name>
    <name type="common">Aeromonas punctata</name>
    <dbReference type="NCBI Taxonomy" id="648"/>
    <lineage>
        <taxon>Bacteria</taxon>
        <taxon>Pseudomonadati</taxon>
        <taxon>Pseudomonadota</taxon>
        <taxon>Gammaproteobacteria</taxon>
        <taxon>Aeromonadales</taxon>
        <taxon>Aeromonadaceae</taxon>
        <taxon>Aeromonas</taxon>
    </lineage>
</organism>
<keyword evidence="1" id="KW-0812">Transmembrane</keyword>
<feature type="transmembrane region" description="Helical" evidence="1">
    <location>
        <begin position="12"/>
        <end position="30"/>
    </location>
</feature>
<keyword evidence="1" id="KW-1133">Transmembrane helix</keyword>
<protein>
    <submittedName>
        <fullName evidence="2">Uncharacterized protein</fullName>
    </submittedName>
</protein>
<dbReference type="RefSeq" id="WP_128341493.1">
    <property type="nucleotide sequence ID" value="NZ_CAWOMG010000111.1"/>
</dbReference>
<proteinExistence type="predicted"/>
<name>A0AAJ6CQ81_AERCA</name>
<gene>
    <name evidence="2" type="ORF">P5S46_21655</name>
</gene>
<dbReference type="Proteomes" id="UP001218423">
    <property type="component" value="Plasmid pAC1520"/>
</dbReference>
<reference evidence="2" key="1">
    <citation type="submission" date="2023-03" db="EMBL/GenBank/DDBJ databases">
        <title>Aeromonas caviae strain AC1520.</title>
        <authorList>
            <person name="Xie T."/>
            <person name="Zhang Q."/>
            <person name="Deng J."/>
            <person name="Li X."/>
        </authorList>
    </citation>
    <scope>NUCLEOTIDE SEQUENCE</scope>
    <source>
        <strain evidence="2">AC1520</strain>
        <plasmid evidence="2">pAC1520</plasmid>
    </source>
</reference>
<evidence type="ECO:0000256" key="1">
    <source>
        <dbReference type="SAM" id="Phobius"/>
    </source>
</evidence>
<geneLocation type="plasmid" evidence="2 3">
    <name>pAC1520</name>
</geneLocation>
<sequence length="112" mass="12406">MFEHYCGALARRILPLTLVLIVFFTALNAYTSSRLAPGGDFLGMTGIVIGLFQGIMIAALFGGFYYAVLQIKINQDVQNKLLTEQIKLMTEQKELLIEQNQLLQPSAKAEAP</sequence>
<dbReference type="EMBL" id="CP120943">
    <property type="protein sequence ID" value="WFG00372.1"/>
    <property type="molecule type" value="Genomic_DNA"/>
</dbReference>
<feature type="transmembrane region" description="Helical" evidence="1">
    <location>
        <begin position="42"/>
        <end position="68"/>
    </location>
</feature>
<evidence type="ECO:0000313" key="3">
    <source>
        <dbReference type="Proteomes" id="UP001218423"/>
    </source>
</evidence>